<proteinExistence type="predicted"/>
<feature type="domain" description="Glycosyl transferase family 1" evidence="1">
    <location>
        <begin position="208"/>
        <end position="379"/>
    </location>
</feature>
<evidence type="ECO:0000313" key="3">
    <source>
        <dbReference type="EMBL" id="TQV70535.1"/>
    </source>
</evidence>
<keyword evidence="3" id="KW-0808">Transferase</keyword>
<dbReference type="GO" id="GO:0016757">
    <property type="term" value="F:glycosyltransferase activity"/>
    <property type="evidence" value="ECO:0007669"/>
    <property type="project" value="InterPro"/>
</dbReference>
<comment type="caution">
    <text evidence="3">The sequence shown here is derived from an EMBL/GenBank/DDBJ whole genome shotgun (WGS) entry which is preliminary data.</text>
</comment>
<keyword evidence="4" id="KW-1185">Reference proteome</keyword>
<dbReference type="AlphaFoldDB" id="A0A545SZY8"/>
<organism evidence="3 4">
    <name type="scientific">Exilibacterium tricleocarpae</name>
    <dbReference type="NCBI Taxonomy" id="2591008"/>
    <lineage>
        <taxon>Bacteria</taxon>
        <taxon>Pseudomonadati</taxon>
        <taxon>Pseudomonadota</taxon>
        <taxon>Gammaproteobacteria</taxon>
        <taxon>Cellvibrionales</taxon>
        <taxon>Cellvibrionaceae</taxon>
        <taxon>Exilibacterium</taxon>
    </lineage>
</organism>
<name>A0A545SZY8_9GAMM</name>
<evidence type="ECO:0000259" key="1">
    <source>
        <dbReference type="Pfam" id="PF00534"/>
    </source>
</evidence>
<reference evidence="3 4" key="1">
    <citation type="submission" date="2019-06" db="EMBL/GenBank/DDBJ databases">
        <title>Whole genome sequence for Cellvibrionaceae sp. R142.</title>
        <authorList>
            <person name="Wang G."/>
        </authorList>
    </citation>
    <scope>NUCLEOTIDE SEQUENCE [LARGE SCALE GENOMIC DNA]</scope>
    <source>
        <strain evidence="3 4">R142</strain>
    </source>
</reference>
<protein>
    <submittedName>
        <fullName evidence="3">Colanic acid biosynthesis glycosyltransferase WcaL</fullName>
    </submittedName>
</protein>
<dbReference type="Gene3D" id="3.40.50.2000">
    <property type="entry name" value="Glycogen Phosphorylase B"/>
    <property type="match status" value="2"/>
</dbReference>
<sequence>MTTTQQPRVAYVLKVYPRFSETFILNEILAHQEVGEPVAIYSLRRSDDQRFHEGIAQVSSPVTYVPLTSGSKATALWNALRLARRAGLNLDTVLDSEEDIDSGDLEQALWLAASVRERGIEHLHAHFGTLATAVARLAAQLAGISYSFTAHAKDIFHQQVDRDVLRRKLADAATVVTVSEFNVRYLQDTFGPAAASLNLIYNGIDLEQFKFTAPASRRPLILGIGRLVEKKGFEYLIDACAELVAQGQQFTCEIAGPGILAAALQARIEARQLSGYVKLCGPLAQSEVRAKLLQASVMAAPCVISADDDRDGLPTILLEAMALGTPCVSTDVTGIPEVLRHNQTGLQVAQRDAQGLAAACGRLIHDSELRQRLARAARRLIEEKFDIRRNSAELRQVFSAAMMTSNPAVGQQLNSLKRTASCAE</sequence>
<evidence type="ECO:0000259" key="2">
    <source>
        <dbReference type="Pfam" id="PF13579"/>
    </source>
</evidence>
<dbReference type="InterPro" id="IPR028098">
    <property type="entry name" value="Glyco_trans_4-like_N"/>
</dbReference>
<evidence type="ECO:0000313" key="4">
    <source>
        <dbReference type="Proteomes" id="UP000319732"/>
    </source>
</evidence>
<feature type="domain" description="Glycosyltransferase subfamily 4-like N-terminal" evidence="2">
    <location>
        <begin position="38"/>
        <end position="203"/>
    </location>
</feature>
<dbReference type="PANTHER" id="PTHR45947:SF14">
    <property type="entry name" value="SLL1723 PROTEIN"/>
    <property type="match status" value="1"/>
</dbReference>
<dbReference type="InterPro" id="IPR001296">
    <property type="entry name" value="Glyco_trans_1"/>
</dbReference>
<dbReference type="Pfam" id="PF00534">
    <property type="entry name" value="Glycos_transf_1"/>
    <property type="match status" value="1"/>
</dbReference>
<dbReference type="Pfam" id="PF13579">
    <property type="entry name" value="Glyco_trans_4_4"/>
    <property type="match status" value="1"/>
</dbReference>
<dbReference type="EMBL" id="VHSG01000024">
    <property type="protein sequence ID" value="TQV70535.1"/>
    <property type="molecule type" value="Genomic_DNA"/>
</dbReference>
<dbReference type="InterPro" id="IPR050194">
    <property type="entry name" value="Glycosyltransferase_grp1"/>
</dbReference>
<dbReference type="RefSeq" id="WP_142928945.1">
    <property type="nucleotide sequence ID" value="NZ_ML660102.1"/>
</dbReference>
<dbReference type="Proteomes" id="UP000319732">
    <property type="component" value="Unassembled WGS sequence"/>
</dbReference>
<dbReference type="PANTHER" id="PTHR45947">
    <property type="entry name" value="SULFOQUINOVOSYL TRANSFERASE SQD2"/>
    <property type="match status" value="1"/>
</dbReference>
<gene>
    <name evidence="3" type="ORF">FKG94_21165</name>
</gene>
<dbReference type="OrthoDB" id="9802525at2"/>
<dbReference type="SUPFAM" id="SSF53756">
    <property type="entry name" value="UDP-Glycosyltransferase/glycogen phosphorylase"/>
    <property type="match status" value="1"/>
</dbReference>
<accession>A0A545SZY8</accession>